<proteinExistence type="predicted"/>
<feature type="compositionally biased region" description="Pro residues" evidence="1">
    <location>
        <begin position="17"/>
        <end position="38"/>
    </location>
</feature>
<feature type="non-terminal residue" evidence="2">
    <location>
        <position position="1"/>
    </location>
</feature>
<organism evidence="2 3">
    <name type="scientific">Trifolium medium</name>
    <dbReference type="NCBI Taxonomy" id="97028"/>
    <lineage>
        <taxon>Eukaryota</taxon>
        <taxon>Viridiplantae</taxon>
        <taxon>Streptophyta</taxon>
        <taxon>Embryophyta</taxon>
        <taxon>Tracheophyta</taxon>
        <taxon>Spermatophyta</taxon>
        <taxon>Magnoliopsida</taxon>
        <taxon>eudicotyledons</taxon>
        <taxon>Gunneridae</taxon>
        <taxon>Pentapetalae</taxon>
        <taxon>rosids</taxon>
        <taxon>fabids</taxon>
        <taxon>Fabales</taxon>
        <taxon>Fabaceae</taxon>
        <taxon>Papilionoideae</taxon>
        <taxon>50 kb inversion clade</taxon>
        <taxon>NPAAA clade</taxon>
        <taxon>Hologalegina</taxon>
        <taxon>IRL clade</taxon>
        <taxon>Trifolieae</taxon>
        <taxon>Trifolium</taxon>
    </lineage>
</organism>
<comment type="caution">
    <text evidence="2">The sequence shown here is derived from an EMBL/GenBank/DDBJ whole genome shotgun (WGS) entry which is preliminary data.</text>
</comment>
<accession>A0A392UU11</accession>
<keyword evidence="3" id="KW-1185">Reference proteome</keyword>
<sequence>APPVPDPPDSGRLAAAPPKPKPPDPSELPPRRAPPPKPSDLRDSVDEDEKMRALKETYRRLITWQPSPEPSNVEWHA</sequence>
<dbReference type="Proteomes" id="UP000265520">
    <property type="component" value="Unassembled WGS sequence"/>
</dbReference>
<evidence type="ECO:0000256" key="1">
    <source>
        <dbReference type="SAM" id="MobiDB-lite"/>
    </source>
</evidence>
<feature type="compositionally biased region" description="Basic and acidic residues" evidence="1">
    <location>
        <begin position="39"/>
        <end position="50"/>
    </location>
</feature>
<feature type="non-terminal residue" evidence="2">
    <location>
        <position position="77"/>
    </location>
</feature>
<protein>
    <submittedName>
        <fullName evidence="2">Uncharacterized protein</fullName>
    </submittedName>
</protein>
<name>A0A392UU11_9FABA</name>
<evidence type="ECO:0000313" key="2">
    <source>
        <dbReference type="EMBL" id="MCI75275.1"/>
    </source>
</evidence>
<feature type="region of interest" description="Disordered" evidence="1">
    <location>
        <begin position="1"/>
        <end position="50"/>
    </location>
</feature>
<reference evidence="2 3" key="1">
    <citation type="journal article" date="2018" name="Front. Plant Sci.">
        <title>Red Clover (Trifolium pratense) and Zigzag Clover (T. medium) - A Picture of Genomic Similarities and Differences.</title>
        <authorList>
            <person name="Dluhosova J."/>
            <person name="Istvanek J."/>
            <person name="Nedelnik J."/>
            <person name="Repkova J."/>
        </authorList>
    </citation>
    <scope>NUCLEOTIDE SEQUENCE [LARGE SCALE GENOMIC DNA]</scope>
    <source>
        <strain evidence="3">cv. 10/8</strain>
        <tissue evidence="2">Leaf</tissue>
    </source>
</reference>
<dbReference type="EMBL" id="LXQA010878778">
    <property type="protein sequence ID" value="MCI75275.1"/>
    <property type="molecule type" value="Genomic_DNA"/>
</dbReference>
<dbReference type="AlphaFoldDB" id="A0A392UU11"/>
<evidence type="ECO:0000313" key="3">
    <source>
        <dbReference type="Proteomes" id="UP000265520"/>
    </source>
</evidence>